<sequence>MPAPAPFPPQNQPATALYPALYLYPLNDTWAPKHIALTNQHTKIGRQTSSKTAPGERNGFFDSKVLSRQHAEVWEENGKVSSLHLRASSPSYDLRLFEHISLLSVVVIRMTLHFALPLSDYTGTPMCDLIDDDPHNITSSIASPSAAAPPLHLFYRFRSCFVLSPSVIFIKDVKSSNGTFINGERLSSEGHESEPFELKSDDIVEFGIDIIGEDNKTIIHHKVAARVVCVFSEQDAQVAARAEQHQQQQHLQQQQYLQQQASTSGLGGPSSLGQSVNGVNGGMGAQNFPFASAQRRAQLAQQGLGGMGGMRPPGKTGLSFEVVLSRLQGELQKSRETGAELTSLTGAMGDICDTLGGNVPSALPSFPATLPPVRPSQEPQQPPQQSSSSAPAPHGTSSPSPPSSDPPAASSIPVAAISDIQAQLRELHESQSTLTAHLERIRALEGVVDEQENVRREVRALRGLLEERSREEELLQRRVREHHEQEPRDGFDEDEEEMVGDDDDDARSISTVIPHELERVDEEDEEGLEDIHHSSQDPDSTHHDSEGTHDGDAHAAEHTEENAEEQERRRAEDLEVSRPRTPEPTRIMGGLRESDSYPGSGPSRTGLLGAPGMARRSSVGSPLSQEVSSTPETVSDSSTSNAVPPEEIYAQLSKLSQQVGAVVALTTSLEAQHSKAQNVIKELEDRVGMLEGLLKEARSTKDVREPAESESSEDSKHSSLVSMITEWKKSVEGQWTAVQEEWTSERERLAKAREEWVAKARAVDSGLERMDSGIEKMTKLQERVDGGLVRLGKVEEGFERTSKVEERVGKVEDRTEKLEGTQRSWGDERRDILDRIQSLQTTNAIHGQLSHHLSMANGDVLKHNGGLVTPPSPRSQSSDSAGRYGRRRRSRKSSGSRGRSSSRGRASSGSRGDLERDEDADTDATLASSTEGDVEKSASRLSGTIAAAARALATPEPSVYKLSSSIGSLDSSSQPQEKGKSVVTTRSNTEDTASLKSIFERLWREVLMPLLSSLSALLSCVGIDNAQNLSGLVSEERSTGTVAKHGSHPQINVQTAVGVVLLSVAAAAVFWKVKPE</sequence>
<dbReference type="OrthoDB" id="687730at2759"/>
<feature type="compositionally biased region" description="Low complexity" evidence="1">
    <location>
        <begin position="895"/>
        <end position="911"/>
    </location>
</feature>
<dbReference type="PROSITE" id="PS50006">
    <property type="entry name" value="FHA_DOMAIN"/>
    <property type="match status" value="2"/>
</dbReference>
<feature type="compositionally biased region" description="Low complexity" evidence="1">
    <location>
        <begin position="963"/>
        <end position="973"/>
    </location>
</feature>
<evidence type="ECO:0000313" key="3">
    <source>
        <dbReference type="EMBL" id="CAA7269362.1"/>
    </source>
</evidence>
<dbReference type="EMBL" id="CACVBS010000078">
    <property type="protein sequence ID" value="CAA7269362.1"/>
    <property type="molecule type" value="Genomic_DNA"/>
</dbReference>
<feature type="domain" description="FHA" evidence="2">
    <location>
        <begin position="42"/>
        <end position="73"/>
    </location>
</feature>
<feature type="compositionally biased region" description="Low complexity" evidence="1">
    <location>
        <begin position="250"/>
        <end position="264"/>
    </location>
</feature>
<evidence type="ECO:0000259" key="2">
    <source>
        <dbReference type="PROSITE" id="PS50006"/>
    </source>
</evidence>
<protein>
    <recommendedName>
        <fullName evidence="2">FHA domain-containing protein</fullName>
    </recommendedName>
</protein>
<feature type="compositionally biased region" description="Acidic residues" evidence="1">
    <location>
        <begin position="491"/>
        <end position="505"/>
    </location>
</feature>
<feature type="region of interest" description="Disordered" evidence="1">
    <location>
        <begin position="362"/>
        <end position="411"/>
    </location>
</feature>
<feature type="compositionally biased region" description="Basic residues" evidence="1">
    <location>
        <begin position="884"/>
        <end position="894"/>
    </location>
</feature>
<dbReference type="SUPFAM" id="SSF49879">
    <property type="entry name" value="SMAD/FHA domain"/>
    <property type="match status" value="1"/>
</dbReference>
<dbReference type="GO" id="GO:0005737">
    <property type="term" value="C:cytoplasm"/>
    <property type="evidence" value="ECO:0007669"/>
    <property type="project" value="TreeGrafter"/>
</dbReference>
<feature type="compositionally biased region" description="Basic and acidic residues" evidence="1">
    <location>
        <begin position="529"/>
        <end position="583"/>
    </location>
</feature>
<evidence type="ECO:0000256" key="1">
    <source>
        <dbReference type="SAM" id="MobiDB-lite"/>
    </source>
</evidence>
<gene>
    <name evidence="3" type="ORF">AAE3_LOCUS11630</name>
</gene>
<dbReference type="InterPro" id="IPR008984">
    <property type="entry name" value="SMAD_FHA_dom_sf"/>
</dbReference>
<keyword evidence="4" id="KW-1185">Reference proteome</keyword>
<feature type="region of interest" description="Disordered" evidence="1">
    <location>
        <begin position="860"/>
        <end position="940"/>
    </location>
</feature>
<evidence type="ECO:0000313" key="4">
    <source>
        <dbReference type="Proteomes" id="UP000467700"/>
    </source>
</evidence>
<feature type="domain" description="FHA" evidence="2">
    <location>
        <begin position="152"/>
        <end position="186"/>
    </location>
</feature>
<dbReference type="InterPro" id="IPR000253">
    <property type="entry name" value="FHA_dom"/>
</dbReference>
<dbReference type="Proteomes" id="UP000467700">
    <property type="component" value="Unassembled WGS sequence"/>
</dbReference>
<feature type="region of interest" description="Disordered" evidence="1">
    <location>
        <begin position="961"/>
        <end position="987"/>
    </location>
</feature>
<feature type="region of interest" description="Disordered" evidence="1">
    <location>
        <begin position="697"/>
        <end position="719"/>
    </location>
</feature>
<proteinExistence type="predicted"/>
<dbReference type="Pfam" id="PF00498">
    <property type="entry name" value="FHA"/>
    <property type="match status" value="1"/>
</dbReference>
<organism evidence="3 4">
    <name type="scientific">Cyclocybe aegerita</name>
    <name type="common">Black poplar mushroom</name>
    <name type="synonym">Agrocybe aegerita</name>
    <dbReference type="NCBI Taxonomy" id="1973307"/>
    <lineage>
        <taxon>Eukaryota</taxon>
        <taxon>Fungi</taxon>
        <taxon>Dikarya</taxon>
        <taxon>Basidiomycota</taxon>
        <taxon>Agaricomycotina</taxon>
        <taxon>Agaricomycetes</taxon>
        <taxon>Agaricomycetidae</taxon>
        <taxon>Agaricales</taxon>
        <taxon>Agaricineae</taxon>
        <taxon>Bolbitiaceae</taxon>
        <taxon>Cyclocybe</taxon>
    </lineage>
</organism>
<dbReference type="InterPro" id="IPR051176">
    <property type="entry name" value="Cent_Immune-Sig_Mod"/>
</dbReference>
<comment type="caution">
    <text evidence="3">The sequence shown here is derived from an EMBL/GenBank/DDBJ whole genome shotgun (WGS) entry which is preliminary data.</text>
</comment>
<dbReference type="PANTHER" id="PTHR15715:SF37">
    <property type="entry name" value="LD47843P"/>
    <property type="match status" value="1"/>
</dbReference>
<reference evidence="3 4" key="1">
    <citation type="submission" date="2020-01" db="EMBL/GenBank/DDBJ databases">
        <authorList>
            <person name="Gupta K D."/>
        </authorList>
    </citation>
    <scope>NUCLEOTIDE SEQUENCE [LARGE SCALE GENOMIC DNA]</scope>
</reference>
<feature type="region of interest" description="Disordered" evidence="1">
    <location>
        <begin position="250"/>
        <end position="278"/>
    </location>
</feature>
<feature type="compositionally biased region" description="Polar residues" evidence="1">
    <location>
        <begin position="618"/>
        <end position="642"/>
    </location>
</feature>
<dbReference type="AlphaFoldDB" id="A0A8S0X731"/>
<feature type="compositionally biased region" description="Basic and acidic residues" evidence="1">
    <location>
        <begin position="462"/>
        <end position="490"/>
    </location>
</feature>
<name>A0A8S0X731_CYCAE</name>
<dbReference type="Gene3D" id="2.60.200.20">
    <property type="match status" value="1"/>
</dbReference>
<feature type="compositionally biased region" description="Low complexity" evidence="1">
    <location>
        <begin position="375"/>
        <end position="398"/>
    </location>
</feature>
<accession>A0A8S0X731</accession>
<feature type="compositionally biased region" description="Acidic residues" evidence="1">
    <location>
        <begin position="519"/>
        <end position="528"/>
    </location>
</feature>
<dbReference type="PANTHER" id="PTHR15715">
    <property type="entry name" value="CENTROSOMAL PROTEIN OF 170 KDA"/>
    <property type="match status" value="1"/>
</dbReference>
<feature type="compositionally biased region" description="Basic and acidic residues" evidence="1">
    <location>
        <begin position="697"/>
        <end position="717"/>
    </location>
</feature>
<feature type="region of interest" description="Disordered" evidence="1">
    <location>
        <begin position="462"/>
        <end position="645"/>
    </location>
</feature>